<dbReference type="SUPFAM" id="SSF69304">
    <property type="entry name" value="Tricorn protease N-terminal domain"/>
    <property type="match status" value="1"/>
</dbReference>
<evidence type="ECO:0000256" key="2">
    <source>
        <dbReference type="SAM" id="SignalP"/>
    </source>
</evidence>
<organism evidence="3">
    <name type="scientific">candidate division TA06 bacterium ADurb.Bin131</name>
    <dbReference type="NCBI Taxonomy" id="1852827"/>
    <lineage>
        <taxon>Bacteria</taxon>
        <taxon>Bacteria division TA06</taxon>
    </lineage>
</organism>
<dbReference type="EMBL" id="MWDQ01000116">
    <property type="protein sequence ID" value="OQB72716.1"/>
    <property type="molecule type" value="Genomic_DNA"/>
</dbReference>
<accession>A0A1V6C738</accession>
<gene>
    <name evidence="3" type="ORF">BWX89_01228</name>
</gene>
<dbReference type="PANTHER" id="PTHR36842:SF1">
    <property type="entry name" value="PROTEIN TOLB"/>
    <property type="match status" value="1"/>
</dbReference>
<comment type="similarity">
    <text evidence="1">Belongs to the TolB family.</text>
</comment>
<name>A0A1V6C738_UNCT6</name>
<dbReference type="Pfam" id="PF07676">
    <property type="entry name" value="PD40"/>
    <property type="match status" value="4"/>
</dbReference>
<feature type="chain" id="PRO_5012618713" evidence="2">
    <location>
        <begin position="21"/>
        <end position="412"/>
    </location>
</feature>
<sequence>MKLRFTVLGTILLVCNFLSAQNRITIEITSSTDMKTGACILISAQKTRFFEDFSSQLSKDLINSDWFEVKNLSFKENFYIQSEIDEALSKNNASVLIVCKNEEKLRVQTYDTLEKNMLFEFSMETSNSPVQLAHRVSDEIVQRITGKPGIATSKIIYITRQDSFYKLAMADYDGSNPNILLSAEYIINYPRWFPDKKKILFLSYRKTFPSLESIDLTTRQIKTFVFEPGLNACASFFRNKNQAVVVLSKSGRPDIYLVDLEGNILKRLTEKKGINASPSVSPDGKQIAFVSDRDGKVKLWVMNPDGLNVRKIDIPSNYVTAPAWSPDGEYLAYTVRYGTQMFIETYHWPTGKRRLLTSSISWAEAPSWAPDSRHILFTRQQNYINSLWCVDIYSLRLRKVVDNAWSSCWDVR</sequence>
<reference evidence="3" key="1">
    <citation type="submission" date="2017-02" db="EMBL/GenBank/DDBJ databases">
        <title>Delving into the versatile metabolic prowess of the omnipresent phylum Bacteroidetes.</title>
        <authorList>
            <person name="Nobu M.K."/>
            <person name="Mei R."/>
            <person name="Narihiro T."/>
            <person name="Kuroda K."/>
            <person name="Liu W.-T."/>
        </authorList>
    </citation>
    <scope>NUCLEOTIDE SEQUENCE</scope>
    <source>
        <strain evidence="3">ADurb.Bin131</strain>
    </source>
</reference>
<dbReference type="Gene3D" id="3.40.50.10070">
    <property type="entry name" value="TolB, N-terminal domain"/>
    <property type="match status" value="1"/>
</dbReference>
<keyword evidence="2" id="KW-0732">Signal</keyword>
<dbReference type="PANTHER" id="PTHR36842">
    <property type="entry name" value="PROTEIN TOLB HOMOLOG"/>
    <property type="match status" value="1"/>
</dbReference>
<dbReference type="Proteomes" id="UP000485562">
    <property type="component" value="Unassembled WGS sequence"/>
</dbReference>
<dbReference type="Gene3D" id="2.120.10.30">
    <property type="entry name" value="TolB, C-terminal domain"/>
    <property type="match status" value="1"/>
</dbReference>
<dbReference type="SUPFAM" id="SSF52964">
    <property type="entry name" value="TolB, N-terminal domain"/>
    <property type="match status" value="1"/>
</dbReference>
<feature type="signal peptide" evidence="2">
    <location>
        <begin position="1"/>
        <end position="20"/>
    </location>
</feature>
<evidence type="ECO:0000256" key="1">
    <source>
        <dbReference type="ARBA" id="ARBA00009820"/>
    </source>
</evidence>
<dbReference type="AlphaFoldDB" id="A0A1V6C738"/>
<comment type="caution">
    <text evidence="3">The sequence shown here is derived from an EMBL/GenBank/DDBJ whole genome shotgun (WGS) entry which is preliminary data.</text>
</comment>
<evidence type="ECO:0000313" key="3">
    <source>
        <dbReference type="EMBL" id="OQB72716.1"/>
    </source>
</evidence>
<proteinExistence type="inferred from homology"/>
<dbReference type="InterPro" id="IPR011042">
    <property type="entry name" value="6-blade_b-propeller_TolB-like"/>
</dbReference>
<dbReference type="InterPro" id="IPR011659">
    <property type="entry name" value="WD40"/>
</dbReference>
<protein>
    <submittedName>
        <fullName evidence="3">Translocation protein TolB</fullName>
    </submittedName>
</protein>